<feature type="domain" description="G-protein coupled receptors family 1 profile" evidence="11">
    <location>
        <begin position="61"/>
        <end position="312"/>
    </location>
</feature>
<name>A0A670ICA4_PODMU</name>
<reference evidence="12 13" key="1">
    <citation type="journal article" date="2019" name="Proc. Natl. Acad. Sci. U.S.A.">
        <title>Regulatory changes in pterin and carotenoid genes underlie balanced color polymorphisms in the wall lizard.</title>
        <authorList>
            <person name="Andrade P."/>
            <person name="Pinho C."/>
            <person name="Perez I de Lanuza G."/>
            <person name="Afonso S."/>
            <person name="Brejcha J."/>
            <person name="Rubin C.J."/>
            <person name="Wallerman O."/>
            <person name="Pereira P."/>
            <person name="Sabatino S.J."/>
            <person name="Bellati A."/>
            <person name="Pellitteri-Rosa D."/>
            <person name="Bosakova Z."/>
            <person name="Bunikis I."/>
            <person name="Carretero M.A."/>
            <person name="Feiner N."/>
            <person name="Marsik P."/>
            <person name="Pauperio F."/>
            <person name="Salvi D."/>
            <person name="Soler L."/>
            <person name="While G.M."/>
            <person name="Uller T."/>
            <person name="Font E."/>
            <person name="Andersson L."/>
            <person name="Carneiro M."/>
        </authorList>
    </citation>
    <scope>NUCLEOTIDE SEQUENCE</scope>
</reference>
<comment type="function">
    <text evidence="1">Odorant receptor.</text>
</comment>
<feature type="transmembrane region" description="Helical" evidence="10">
    <location>
        <begin position="292"/>
        <end position="312"/>
    </location>
</feature>
<dbReference type="InterPro" id="IPR017452">
    <property type="entry name" value="GPCR_Rhodpsn_7TM"/>
</dbReference>
<evidence type="ECO:0000256" key="6">
    <source>
        <dbReference type="ARBA" id="ARBA00022989"/>
    </source>
</evidence>
<dbReference type="PRINTS" id="PR00237">
    <property type="entry name" value="GPCRRHODOPSN"/>
</dbReference>
<keyword evidence="4 9" id="KW-0812">Transmembrane</keyword>
<dbReference type="FunFam" id="1.20.1070.10:FF:000006">
    <property type="entry name" value="Olfactory receptor"/>
    <property type="match status" value="1"/>
</dbReference>
<feature type="transmembrane region" description="Helical" evidence="10">
    <location>
        <begin position="161"/>
        <end position="183"/>
    </location>
</feature>
<keyword evidence="9" id="KW-0675">Receptor</keyword>
<dbReference type="InterPro" id="IPR000276">
    <property type="entry name" value="GPCR_Rhodpsn"/>
</dbReference>
<evidence type="ECO:0000256" key="1">
    <source>
        <dbReference type="ARBA" id="ARBA00002936"/>
    </source>
</evidence>
<keyword evidence="7 10" id="KW-0472">Membrane</keyword>
<evidence type="ECO:0000259" key="11">
    <source>
        <dbReference type="PROSITE" id="PS50262"/>
    </source>
</evidence>
<keyword evidence="3 10" id="KW-0716">Sensory transduction</keyword>
<dbReference type="InterPro" id="IPR000725">
    <property type="entry name" value="Olfact_rcpt"/>
</dbReference>
<feature type="transmembrane region" description="Helical" evidence="10">
    <location>
        <begin position="46"/>
        <end position="68"/>
    </location>
</feature>
<evidence type="ECO:0000256" key="10">
    <source>
        <dbReference type="RuleBase" id="RU363047"/>
    </source>
</evidence>
<accession>A0A670ICA4</accession>
<reference evidence="12" key="2">
    <citation type="submission" date="2025-08" db="UniProtKB">
        <authorList>
            <consortium name="Ensembl"/>
        </authorList>
    </citation>
    <scope>IDENTIFICATION</scope>
</reference>
<dbReference type="CDD" id="cd15951">
    <property type="entry name" value="7tmA_OR52R_52L-like"/>
    <property type="match status" value="1"/>
</dbReference>
<dbReference type="Gene3D" id="1.20.1070.10">
    <property type="entry name" value="Rhodopsin 7-helix transmembrane proteins"/>
    <property type="match status" value="1"/>
</dbReference>
<dbReference type="InterPro" id="IPR050402">
    <property type="entry name" value="OR51/52/56-like"/>
</dbReference>
<feature type="transmembrane region" description="Helical" evidence="10">
    <location>
        <begin position="257"/>
        <end position="280"/>
    </location>
</feature>
<feature type="transmembrane region" description="Helical" evidence="10">
    <location>
        <begin position="220"/>
        <end position="245"/>
    </location>
</feature>
<evidence type="ECO:0000256" key="2">
    <source>
        <dbReference type="ARBA" id="ARBA00004141"/>
    </source>
</evidence>
<dbReference type="PROSITE" id="PS50262">
    <property type="entry name" value="G_PROTEIN_RECEP_F1_2"/>
    <property type="match status" value="1"/>
</dbReference>
<dbReference type="PANTHER" id="PTHR26450:SF96">
    <property type="entry name" value="OLFACTORY RECEPTOR 52L1"/>
    <property type="match status" value="1"/>
</dbReference>
<dbReference type="GO" id="GO:0004984">
    <property type="term" value="F:olfactory receptor activity"/>
    <property type="evidence" value="ECO:0007669"/>
    <property type="project" value="InterPro"/>
</dbReference>
<dbReference type="Ensembl" id="ENSPMRT00000009895.1">
    <property type="protein sequence ID" value="ENSPMRP00000009269.1"/>
    <property type="gene ID" value="ENSPMRG00000006237.1"/>
</dbReference>
<feature type="transmembrane region" description="Helical" evidence="10">
    <location>
        <begin position="112"/>
        <end position="140"/>
    </location>
</feature>
<protein>
    <recommendedName>
        <fullName evidence="10">Olfactory receptor</fullName>
    </recommendedName>
</protein>
<feature type="transmembrane region" description="Helical" evidence="10">
    <location>
        <begin position="80"/>
        <end position="106"/>
    </location>
</feature>
<comment type="subcellular location">
    <subcellularLocation>
        <location evidence="10">Cell membrane</location>
        <topology evidence="10">Multi-pass membrane protein</topology>
    </subcellularLocation>
    <subcellularLocation>
        <location evidence="2">Membrane</location>
        <topology evidence="2">Multi-pass membrane protein</topology>
    </subcellularLocation>
</comment>
<dbReference type="PROSITE" id="PS00237">
    <property type="entry name" value="G_PROTEIN_RECEP_F1_1"/>
    <property type="match status" value="1"/>
</dbReference>
<dbReference type="OMA" id="QMLAILW"/>
<evidence type="ECO:0000256" key="7">
    <source>
        <dbReference type="ARBA" id="ARBA00023136"/>
    </source>
</evidence>
<evidence type="ECO:0000313" key="12">
    <source>
        <dbReference type="Ensembl" id="ENSPMRP00000009269.1"/>
    </source>
</evidence>
<evidence type="ECO:0000313" key="13">
    <source>
        <dbReference type="Proteomes" id="UP000472272"/>
    </source>
</evidence>
<dbReference type="Pfam" id="PF13853">
    <property type="entry name" value="7tm_4"/>
    <property type="match status" value="1"/>
</dbReference>
<sequence>MKCLNNSCFKLISFRPKLMTTVGNISLRPLTFLLTGIPGLEASQHWLSIPLCSMYVLALLGNALLLGVIKLEPSLHEPMYLFLAALAVTDLVLSTTTLPQMLAILWLGPCTISFHACLAQMFLIHAFSSVESGILVAMALDRYVAICLPLRHSAILRTSTVAKAVLLIFLRGLILIAPFGLLLQRLPFCGHRVILHAYCEHMAVVKLACADTTVNRMYGLVVALFVVGMDVLSIALSYTLILRAVFRLPSTQERLKALSTCASHGCVILIFYIPGLFSFLTHRFGHRVPHQVHILLATLYLLVPPMLNPIVYGVKTKPIRSRVARVFYGRVA</sequence>
<evidence type="ECO:0000256" key="9">
    <source>
        <dbReference type="RuleBase" id="RU000688"/>
    </source>
</evidence>
<comment type="similarity">
    <text evidence="9">Belongs to the G-protein coupled receptor 1 family.</text>
</comment>
<keyword evidence="9" id="KW-0297">G-protein coupled receptor</keyword>
<evidence type="ECO:0000256" key="5">
    <source>
        <dbReference type="ARBA" id="ARBA00022725"/>
    </source>
</evidence>
<dbReference type="Proteomes" id="UP000472272">
    <property type="component" value="Chromosome 4"/>
</dbReference>
<gene>
    <name evidence="12" type="primary">LOC114595371</name>
</gene>
<dbReference type="GeneTree" id="ENSGT01150000286912"/>
<evidence type="ECO:0000256" key="3">
    <source>
        <dbReference type="ARBA" id="ARBA00022606"/>
    </source>
</evidence>
<proteinExistence type="inferred from homology"/>
<keyword evidence="5 10" id="KW-0552">Olfaction</keyword>
<reference evidence="12" key="3">
    <citation type="submission" date="2025-09" db="UniProtKB">
        <authorList>
            <consortium name="Ensembl"/>
        </authorList>
    </citation>
    <scope>IDENTIFICATION</scope>
</reference>
<keyword evidence="8 9" id="KW-0807">Transducer</keyword>
<dbReference type="SUPFAM" id="SSF81321">
    <property type="entry name" value="Family A G protein-coupled receptor-like"/>
    <property type="match status" value="1"/>
</dbReference>
<keyword evidence="13" id="KW-1185">Reference proteome</keyword>
<dbReference type="PRINTS" id="PR00245">
    <property type="entry name" value="OLFACTORYR"/>
</dbReference>
<dbReference type="AlphaFoldDB" id="A0A670ICA4"/>
<evidence type="ECO:0000256" key="4">
    <source>
        <dbReference type="ARBA" id="ARBA00022692"/>
    </source>
</evidence>
<keyword evidence="10" id="KW-1003">Cell membrane</keyword>
<dbReference type="PANTHER" id="PTHR26450">
    <property type="entry name" value="OLFACTORY RECEPTOR 56B1-RELATED"/>
    <property type="match status" value="1"/>
</dbReference>
<evidence type="ECO:0000256" key="8">
    <source>
        <dbReference type="ARBA" id="ARBA00023224"/>
    </source>
</evidence>
<dbReference type="GO" id="GO:0004930">
    <property type="term" value="F:G protein-coupled receptor activity"/>
    <property type="evidence" value="ECO:0007669"/>
    <property type="project" value="UniProtKB-KW"/>
</dbReference>
<dbReference type="GO" id="GO:0005886">
    <property type="term" value="C:plasma membrane"/>
    <property type="evidence" value="ECO:0007669"/>
    <property type="project" value="UniProtKB-SubCell"/>
</dbReference>
<keyword evidence="6 10" id="KW-1133">Transmembrane helix</keyword>
<organism evidence="12 13">
    <name type="scientific">Podarcis muralis</name>
    <name type="common">Wall lizard</name>
    <name type="synonym">Lacerta muralis</name>
    <dbReference type="NCBI Taxonomy" id="64176"/>
    <lineage>
        <taxon>Eukaryota</taxon>
        <taxon>Metazoa</taxon>
        <taxon>Chordata</taxon>
        <taxon>Craniata</taxon>
        <taxon>Vertebrata</taxon>
        <taxon>Euteleostomi</taxon>
        <taxon>Lepidosauria</taxon>
        <taxon>Squamata</taxon>
        <taxon>Bifurcata</taxon>
        <taxon>Unidentata</taxon>
        <taxon>Episquamata</taxon>
        <taxon>Laterata</taxon>
        <taxon>Lacertibaenia</taxon>
        <taxon>Lacertidae</taxon>
        <taxon>Podarcis</taxon>
    </lineage>
</organism>